<evidence type="ECO:0000256" key="3">
    <source>
        <dbReference type="ARBA" id="ARBA00022574"/>
    </source>
</evidence>
<evidence type="ECO:0000313" key="9">
    <source>
        <dbReference type="Proteomes" id="UP000242381"/>
    </source>
</evidence>
<dbReference type="EMBL" id="KV921287">
    <property type="protein sequence ID" value="ORE20868.1"/>
    <property type="molecule type" value="Genomic_DNA"/>
</dbReference>
<dbReference type="Proteomes" id="UP000242381">
    <property type="component" value="Unassembled WGS sequence"/>
</dbReference>
<dbReference type="PROSITE" id="PS50082">
    <property type="entry name" value="WD_REPEATS_2"/>
    <property type="match status" value="2"/>
</dbReference>
<dbReference type="PROSITE" id="PS50294">
    <property type="entry name" value="WD_REPEATS_REGION"/>
    <property type="match status" value="1"/>
</dbReference>
<dbReference type="PANTHER" id="PTHR14344">
    <property type="entry name" value="WD REPEAT PROTEIN"/>
    <property type="match status" value="1"/>
</dbReference>
<keyword evidence="4" id="KW-0819">tRNA processing</keyword>
<keyword evidence="5" id="KW-0677">Repeat</keyword>
<evidence type="ECO:0000256" key="2">
    <source>
        <dbReference type="ARBA" id="ARBA00022490"/>
    </source>
</evidence>
<feature type="repeat" description="WD" evidence="7">
    <location>
        <begin position="212"/>
        <end position="253"/>
    </location>
</feature>
<evidence type="ECO:0000256" key="5">
    <source>
        <dbReference type="ARBA" id="ARBA00022737"/>
    </source>
</evidence>
<dbReference type="GO" id="GO:0005737">
    <property type="term" value="C:cytoplasm"/>
    <property type="evidence" value="ECO:0007669"/>
    <property type="project" value="UniProtKB-SubCell"/>
</dbReference>
<dbReference type="GO" id="GO:0030488">
    <property type="term" value="P:tRNA methylation"/>
    <property type="evidence" value="ECO:0007669"/>
    <property type="project" value="TreeGrafter"/>
</dbReference>
<dbReference type="AlphaFoldDB" id="A0A1X0S9Q7"/>
<reference evidence="8 9" key="1">
    <citation type="journal article" date="2016" name="Proc. Natl. Acad. Sci. U.S.A.">
        <title>Lipid metabolic changes in an early divergent fungus govern the establishment of a mutualistic symbiosis with endobacteria.</title>
        <authorList>
            <person name="Lastovetsky O.A."/>
            <person name="Gaspar M.L."/>
            <person name="Mondo S.J."/>
            <person name="LaButti K.M."/>
            <person name="Sandor L."/>
            <person name="Grigoriev I.V."/>
            <person name="Henry S.A."/>
            <person name="Pawlowska T.E."/>
        </authorList>
    </citation>
    <scope>NUCLEOTIDE SEQUENCE [LARGE SCALE GENOMIC DNA]</scope>
    <source>
        <strain evidence="8 9">ATCC 11559</strain>
    </source>
</reference>
<keyword evidence="3 7" id="KW-0853">WD repeat</keyword>
<evidence type="ECO:0000256" key="6">
    <source>
        <dbReference type="ARBA" id="ARBA00038255"/>
    </source>
</evidence>
<feature type="repeat" description="WD" evidence="7">
    <location>
        <begin position="316"/>
        <end position="350"/>
    </location>
</feature>
<dbReference type="PANTHER" id="PTHR14344:SF3">
    <property type="entry name" value="WD REPEAT-CONTAINING PROTEIN 6"/>
    <property type="match status" value="1"/>
</dbReference>
<dbReference type="Gene3D" id="2.130.10.10">
    <property type="entry name" value="YVTN repeat-like/Quinoprotein amine dehydrogenase"/>
    <property type="match status" value="3"/>
</dbReference>
<dbReference type="InterPro" id="IPR036322">
    <property type="entry name" value="WD40_repeat_dom_sf"/>
</dbReference>
<sequence length="1117" mass="125760">MTSTYQSDNNVLEKDMFAGIVTSLCFHNDHILLAGHGPYLRIYNIQTGKILCSDYVMQANRIHRIVPYPKVILSDSKTETRKLAIFGSKYLSILTVEVSDDDASCTVEQTFGPFKDWIMDAQWMIENDDSLIQMSIVYAHNFMEIVRLNGSGSVDVLYSVQCQVRCILYSARIFGTTRDTLTIASGTVFNEVHIWKPLIKDECDDAVVYKKLIGHEGVIFCVRFNHDASQIASVSDDRTIRIWSLEDESKQPLILFGHTARVWDCQFVGQYLVSISEDSTCRVWKNALLQEDVEDEDNENGNDCIACWEGHASKNVWSCAINPEHNVVATGGQDSGIRLWSFASIKNSRIDSEEDLNSFPLPAERGKDYVRNFAMVKDQMLIGATTEGYLLKCDKSKNVWEEIQHDPSYKNYAIMKSSKCGRVVVIGNIYGDLIVISPENKFEPVKVPAHKQKLFEIFIESSSNENILYIISNGYNERVLFHVLDLSSSKPSLETLYNIEMPVEKTTILSTGMVEEHSILICGSRESALLIYRIPSYKASLDHTVQSLKASLQLRRSHGRQAITSVLVRPRSRTDDDEEQETNGNVDFWTTGRDGCYIQYRLCLLKEASEKMSSDAGCTEAEEQETQLGVASRGDTLVRSRDMTLEKIYRNKVTKGTLEGSLFIDNELLLLGFFRKHFFVYNEKKNFVMASINCGGGHRRWNFFADDAKLNKSAFAFIRKEVLFAHFRDVSGMDEGFNDSILQQNYHGREVRALRFLELPCKGMKEPWPLLFATGGEDTILRIQQYMPSSTSGFHTLVNIRKHTTVIKTIDYSQGSSTLLFTSGGLEELRCWKIEVLSPRAEQEPVHLNCLEMANCPALTKDIEVRIMDITAFAISPKHHIIGAVYSDSMIRFWLFNEDSRKFSLVADGTWHAKCILQICHVQVNGHVYFFTSATEGGIAMWDIHDELQNALEKVDELEAEPTLAAFRLSEPLYYYRTHMSGVNGLEAIPYKDKKHLLVVTGGEDNAVSATVLHIQDDNTVKPIGDSFRIPDAHASSVTGIKCVGDIIFTCSTDQRLNIWKVTNNLKDGSVSLTLSAATFLDVPDPSALDAVSLNGCIHAAATGIGLQSIRYGQLKQ</sequence>
<dbReference type="SMART" id="SM00320">
    <property type="entry name" value="WD40"/>
    <property type="match status" value="8"/>
</dbReference>
<dbReference type="InterPro" id="IPR001680">
    <property type="entry name" value="WD40_rpt"/>
</dbReference>
<dbReference type="VEuPathDB" id="FungiDB:BCV72DRAFT_205412"/>
<proteinExistence type="inferred from homology"/>
<dbReference type="InterPro" id="IPR015943">
    <property type="entry name" value="WD40/YVTN_repeat-like_dom_sf"/>
</dbReference>
<dbReference type="Pfam" id="PF00400">
    <property type="entry name" value="WD40"/>
    <property type="match status" value="3"/>
</dbReference>
<comment type="similarity">
    <text evidence="6">Belongs to the WD repeat WDR6 family.</text>
</comment>
<accession>A0A1X0S9Q7</accession>
<organism evidence="8 9">
    <name type="scientific">Rhizopus microsporus</name>
    <dbReference type="NCBI Taxonomy" id="58291"/>
    <lineage>
        <taxon>Eukaryota</taxon>
        <taxon>Fungi</taxon>
        <taxon>Fungi incertae sedis</taxon>
        <taxon>Mucoromycota</taxon>
        <taxon>Mucoromycotina</taxon>
        <taxon>Mucoromycetes</taxon>
        <taxon>Mucorales</taxon>
        <taxon>Mucorineae</taxon>
        <taxon>Rhizopodaceae</taxon>
        <taxon>Rhizopus</taxon>
    </lineage>
</organism>
<dbReference type="InterPro" id="IPR051973">
    <property type="entry name" value="tRNA_Anticodon_Mtase-Reg"/>
</dbReference>
<dbReference type="OMA" id="GGAHRQW"/>
<keyword evidence="2" id="KW-0963">Cytoplasm</keyword>
<evidence type="ECO:0000256" key="7">
    <source>
        <dbReference type="PROSITE-ProRule" id="PRU00221"/>
    </source>
</evidence>
<name>A0A1X0S9Q7_RHIZD</name>
<gene>
    <name evidence="8" type="ORF">BCV71DRAFT_289221</name>
</gene>
<evidence type="ECO:0000256" key="1">
    <source>
        <dbReference type="ARBA" id="ARBA00004496"/>
    </source>
</evidence>
<protein>
    <submittedName>
        <fullName evidence="8">WD40 repeat-like protein</fullName>
    </submittedName>
</protein>
<evidence type="ECO:0000313" key="8">
    <source>
        <dbReference type="EMBL" id="ORE20868.1"/>
    </source>
</evidence>
<evidence type="ECO:0000256" key="4">
    <source>
        <dbReference type="ARBA" id="ARBA00022694"/>
    </source>
</evidence>
<dbReference type="SUPFAM" id="SSF50978">
    <property type="entry name" value="WD40 repeat-like"/>
    <property type="match status" value="5"/>
</dbReference>
<comment type="subcellular location">
    <subcellularLocation>
        <location evidence="1">Cytoplasm</location>
    </subcellularLocation>
</comment>